<dbReference type="CDD" id="cd13603">
    <property type="entry name" value="PBP2_TRAP_Siap_TeaA_like"/>
    <property type="match status" value="1"/>
</dbReference>
<evidence type="ECO:0000256" key="1">
    <source>
        <dbReference type="ARBA" id="ARBA00004196"/>
    </source>
</evidence>
<dbReference type="NCBIfam" id="NF037995">
    <property type="entry name" value="TRAP_S1"/>
    <property type="match status" value="1"/>
</dbReference>
<keyword evidence="7" id="KW-1185">Reference proteome</keyword>
<dbReference type="InterPro" id="IPR038404">
    <property type="entry name" value="TRAP_DctP_sf"/>
</dbReference>
<dbReference type="PIRSF" id="PIRSF006470">
    <property type="entry name" value="DctB"/>
    <property type="match status" value="1"/>
</dbReference>
<evidence type="ECO:0000256" key="3">
    <source>
        <dbReference type="ARBA" id="ARBA00022448"/>
    </source>
</evidence>
<dbReference type="EMBL" id="QQBB01000020">
    <property type="protein sequence ID" value="RDI50491.1"/>
    <property type="molecule type" value="Genomic_DNA"/>
</dbReference>
<evidence type="ECO:0000313" key="7">
    <source>
        <dbReference type="Proteomes" id="UP000254925"/>
    </source>
</evidence>
<sequence>MLRRAALGLLGCLSLTVVAPALSFAQDKKVTIRIASAFEQTTDMMQAAKRFADLVKERSQDNIEVKLFAGGQMGGEKDIVEALKLGELEMGVLGTYPIVSLTPKYSFFDAPFVFRDKEHVYKAWSGKLGDEVRDNFKKNHGIRAIGMMGRGYRHITSNTPINSVDDLKGMKIRMGQSKPFIDAFSATGAVVVPIALPELFTSLKLGVVSASDGPFDQIASFKLQEAQKYIALTGHLYATSLWLMNDRFYEGLSAKQKEVVNQAAKEALAYGDELAAASEKALGEKLQQAGMQFTKPDYAAFMAKAKPAADKLFSEQWSVTTADEIANIR</sequence>
<gene>
    <name evidence="6" type="ORF">DES45_12010</name>
</gene>
<comment type="subcellular location">
    <subcellularLocation>
        <location evidence="1">Cell envelope</location>
    </subcellularLocation>
</comment>
<keyword evidence="4 5" id="KW-0732">Signal</keyword>
<accession>A0A370H854</accession>
<keyword evidence="6" id="KW-0675">Receptor</keyword>
<evidence type="ECO:0000256" key="2">
    <source>
        <dbReference type="ARBA" id="ARBA00009023"/>
    </source>
</evidence>
<dbReference type="AlphaFoldDB" id="A0A370H854"/>
<dbReference type="RefSeq" id="WP_114773347.1">
    <property type="nucleotide sequence ID" value="NZ_QQBB01000020.1"/>
</dbReference>
<protein>
    <submittedName>
        <fullName evidence="6">Tripartite ATP-independent transporter DctP family solute receptor</fullName>
    </submittedName>
</protein>
<dbReference type="InterPro" id="IPR004682">
    <property type="entry name" value="TRAP_DctP"/>
</dbReference>
<evidence type="ECO:0000256" key="5">
    <source>
        <dbReference type="SAM" id="SignalP"/>
    </source>
</evidence>
<dbReference type="Proteomes" id="UP000254925">
    <property type="component" value="Unassembled WGS sequence"/>
</dbReference>
<dbReference type="GO" id="GO:0030288">
    <property type="term" value="C:outer membrane-bounded periplasmic space"/>
    <property type="evidence" value="ECO:0007669"/>
    <property type="project" value="InterPro"/>
</dbReference>
<feature type="signal peptide" evidence="5">
    <location>
        <begin position="1"/>
        <end position="19"/>
    </location>
</feature>
<keyword evidence="3" id="KW-0813">Transport</keyword>
<dbReference type="InterPro" id="IPR018389">
    <property type="entry name" value="DctP_fam"/>
</dbReference>
<dbReference type="PANTHER" id="PTHR33376:SF4">
    <property type="entry name" value="SIALIC ACID-BINDING PERIPLASMIC PROTEIN SIAP"/>
    <property type="match status" value="1"/>
</dbReference>
<dbReference type="Gene3D" id="3.40.190.170">
    <property type="entry name" value="Bacterial extracellular solute-binding protein, family 7"/>
    <property type="match status" value="1"/>
</dbReference>
<feature type="chain" id="PRO_5016630638" evidence="5">
    <location>
        <begin position="20"/>
        <end position="329"/>
    </location>
</feature>
<reference evidence="6 7" key="1">
    <citation type="submission" date="2018-07" db="EMBL/GenBank/DDBJ databases">
        <title>Genomic Encyclopedia of Type Strains, Phase IV (KMG-IV): sequencing the most valuable type-strain genomes for metagenomic binning, comparative biology and taxonomic classification.</title>
        <authorList>
            <person name="Goeker M."/>
        </authorList>
    </citation>
    <scope>NUCLEOTIDE SEQUENCE [LARGE SCALE GENOMIC DNA]</scope>
    <source>
        <strain evidence="6 7">DSM 14364</strain>
    </source>
</reference>
<dbReference type="OrthoDB" id="8673861at2"/>
<dbReference type="NCBIfam" id="TIGR00787">
    <property type="entry name" value="dctP"/>
    <property type="match status" value="1"/>
</dbReference>
<proteinExistence type="inferred from homology"/>
<dbReference type="Pfam" id="PF03480">
    <property type="entry name" value="DctP"/>
    <property type="match status" value="1"/>
</dbReference>
<organism evidence="6 7">
    <name type="scientific">Microvirga subterranea</name>
    <dbReference type="NCBI Taxonomy" id="186651"/>
    <lineage>
        <taxon>Bacteria</taxon>
        <taxon>Pseudomonadati</taxon>
        <taxon>Pseudomonadota</taxon>
        <taxon>Alphaproteobacteria</taxon>
        <taxon>Hyphomicrobiales</taxon>
        <taxon>Methylobacteriaceae</taxon>
        <taxon>Microvirga</taxon>
    </lineage>
</organism>
<evidence type="ECO:0000256" key="4">
    <source>
        <dbReference type="ARBA" id="ARBA00022729"/>
    </source>
</evidence>
<dbReference type="GO" id="GO:0055085">
    <property type="term" value="P:transmembrane transport"/>
    <property type="evidence" value="ECO:0007669"/>
    <property type="project" value="InterPro"/>
</dbReference>
<evidence type="ECO:0000313" key="6">
    <source>
        <dbReference type="EMBL" id="RDI50491.1"/>
    </source>
</evidence>
<name>A0A370H854_9HYPH</name>
<comment type="caution">
    <text evidence="6">The sequence shown here is derived from an EMBL/GenBank/DDBJ whole genome shotgun (WGS) entry which is preliminary data.</text>
</comment>
<dbReference type="SUPFAM" id="SSF53850">
    <property type="entry name" value="Periplasmic binding protein-like II"/>
    <property type="match status" value="1"/>
</dbReference>
<dbReference type="PANTHER" id="PTHR33376">
    <property type="match status" value="1"/>
</dbReference>
<comment type="similarity">
    <text evidence="2">Belongs to the bacterial solute-binding protein 7 family.</text>
</comment>